<comment type="caution">
    <text evidence="2">The sequence shown here is derived from an EMBL/GenBank/DDBJ whole genome shotgun (WGS) entry which is preliminary data.</text>
</comment>
<evidence type="ECO:0000313" key="3">
    <source>
        <dbReference type="Proteomes" id="UP000499080"/>
    </source>
</evidence>
<feature type="non-terminal residue" evidence="2">
    <location>
        <position position="1"/>
    </location>
</feature>
<sequence>AYRGAGTEVLACPTLPDPCLRSSGESHPLDPSRELIKVRR</sequence>
<evidence type="ECO:0000256" key="1">
    <source>
        <dbReference type="SAM" id="MobiDB-lite"/>
    </source>
</evidence>
<feature type="region of interest" description="Disordered" evidence="1">
    <location>
        <begin position="16"/>
        <end position="40"/>
    </location>
</feature>
<name>A0A4Y2I0P6_ARAVE</name>
<proteinExistence type="predicted"/>
<dbReference type="AlphaFoldDB" id="A0A4Y2I0P6"/>
<organism evidence="2 3">
    <name type="scientific">Araneus ventricosus</name>
    <name type="common">Orbweaver spider</name>
    <name type="synonym">Epeira ventricosa</name>
    <dbReference type="NCBI Taxonomy" id="182803"/>
    <lineage>
        <taxon>Eukaryota</taxon>
        <taxon>Metazoa</taxon>
        <taxon>Ecdysozoa</taxon>
        <taxon>Arthropoda</taxon>
        <taxon>Chelicerata</taxon>
        <taxon>Arachnida</taxon>
        <taxon>Araneae</taxon>
        <taxon>Araneomorphae</taxon>
        <taxon>Entelegynae</taxon>
        <taxon>Araneoidea</taxon>
        <taxon>Araneidae</taxon>
        <taxon>Araneus</taxon>
    </lineage>
</organism>
<dbReference type="Proteomes" id="UP000499080">
    <property type="component" value="Unassembled WGS sequence"/>
</dbReference>
<protein>
    <submittedName>
        <fullName evidence="2">Uncharacterized protein</fullName>
    </submittedName>
</protein>
<dbReference type="EMBL" id="BGPR01183919">
    <property type="protein sequence ID" value="GBM71173.1"/>
    <property type="molecule type" value="Genomic_DNA"/>
</dbReference>
<feature type="compositionally biased region" description="Basic and acidic residues" evidence="1">
    <location>
        <begin position="27"/>
        <end position="40"/>
    </location>
</feature>
<keyword evidence="3" id="KW-1185">Reference proteome</keyword>
<accession>A0A4Y2I0P6</accession>
<reference evidence="2 3" key="1">
    <citation type="journal article" date="2019" name="Sci. Rep.">
        <title>Orb-weaving spider Araneus ventricosus genome elucidates the spidroin gene catalogue.</title>
        <authorList>
            <person name="Kono N."/>
            <person name="Nakamura H."/>
            <person name="Ohtoshi R."/>
            <person name="Moran D.A.P."/>
            <person name="Shinohara A."/>
            <person name="Yoshida Y."/>
            <person name="Fujiwara M."/>
            <person name="Mori M."/>
            <person name="Tomita M."/>
            <person name="Arakawa K."/>
        </authorList>
    </citation>
    <scope>NUCLEOTIDE SEQUENCE [LARGE SCALE GENOMIC DNA]</scope>
</reference>
<gene>
    <name evidence="2" type="ORF">AVEN_200837_1</name>
</gene>
<evidence type="ECO:0000313" key="2">
    <source>
        <dbReference type="EMBL" id="GBM71173.1"/>
    </source>
</evidence>